<name>A0A4Z0A3H9_9AGAM</name>
<gene>
    <name evidence="3" type="ORF">EWM64_g3593</name>
</gene>
<dbReference type="SUPFAM" id="SSF69593">
    <property type="entry name" value="Glycerol-3-phosphate (1)-acyltransferase"/>
    <property type="match status" value="1"/>
</dbReference>
<dbReference type="AlphaFoldDB" id="A0A4Z0A3H9"/>
<keyword evidence="1" id="KW-0812">Transmembrane</keyword>
<proteinExistence type="predicted"/>
<dbReference type="GO" id="GO:0036149">
    <property type="term" value="P:phosphatidylinositol acyl-chain remodeling"/>
    <property type="evidence" value="ECO:0007669"/>
    <property type="project" value="TreeGrafter"/>
</dbReference>
<keyword evidence="4" id="KW-1185">Reference proteome</keyword>
<dbReference type="PANTHER" id="PTHR10983">
    <property type="entry name" value="1-ACYLGLYCEROL-3-PHOSPHATE ACYLTRANSFERASE-RELATED"/>
    <property type="match status" value="1"/>
</dbReference>
<dbReference type="GO" id="GO:0005783">
    <property type="term" value="C:endoplasmic reticulum"/>
    <property type="evidence" value="ECO:0007669"/>
    <property type="project" value="TreeGrafter"/>
</dbReference>
<evidence type="ECO:0000313" key="3">
    <source>
        <dbReference type="EMBL" id="TFY80419.1"/>
    </source>
</evidence>
<feature type="transmembrane region" description="Helical" evidence="1">
    <location>
        <begin position="23"/>
        <end position="51"/>
    </location>
</feature>
<dbReference type="Proteomes" id="UP000298061">
    <property type="component" value="Unassembled WGS sequence"/>
</dbReference>
<dbReference type="Pfam" id="PF01553">
    <property type="entry name" value="Acyltransferase"/>
    <property type="match status" value="1"/>
</dbReference>
<dbReference type="InterPro" id="IPR002123">
    <property type="entry name" value="Plipid/glycerol_acylTrfase"/>
</dbReference>
<dbReference type="CDD" id="cd07990">
    <property type="entry name" value="LPLAT_LCLAT1-like"/>
    <property type="match status" value="1"/>
</dbReference>
<feature type="domain" description="Phospholipid/glycerol acyltransferase" evidence="2">
    <location>
        <begin position="128"/>
        <end position="254"/>
    </location>
</feature>
<organism evidence="3 4">
    <name type="scientific">Hericium alpestre</name>
    <dbReference type="NCBI Taxonomy" id="135208"/>
    <lineage>
        <taxon>Eukaryota</taxon>
        <taxon>Fungi</taxon>
        <taxon>Dikarya</taxon>
        <taxon>Basidiomycota</taxon>
        <taxon>Agaricomycotina</taxon>
        <taxon>Agaricomycetes</taxon>
        <taxon>Russulales</taxon>
        <taxon>Hericiaceae</taxon>
        <taxon>Hericium</taxon>
    </lineage>
</organism>
<evidence type="ECO:0000256" key="1">
    <source>
        <dbReference type="SAM" id="Phobius"/>
    </source>
</evidence>
<evidence type="ECO:0000259" key="2">
    <source>
        <dbReference type="SMART" id="SM00563"/>
    </source>
</evidence>
<accession>A0A4Z0A3H9</accession>
<dbReference type="STRING" id="135208.A0A4Z0A3H9"/>
<dbReference type="PANTHER" id="PTHR10983:SF16">
    <property type="entry name" value="LYSOCARDIOLIPIN ACYLTRANSFERASE 1"/>
    <property type="match status" value="1"/>
</dbReference>
<comment type="caution">
    <text evidence="3">The sequence shown here is derived from an EMBL/GenBank/DDBJ whole genome shotgun (WGS) entry which is preliminary data.</text>
</comment>
<dbReference type="SMART" id="SM00563">
    <property type="entry name" value="PlsC"/>
    <property type="match status" value="1"/>
</dbReference>
<sequence length="424" mass="48339">MAAGRGLYTLEISKRPPRTWAQILNAFAFSAVFNFGCLMINGLQFTLLLPLRVLPFEWAKQWYENGIRYSKGAFATLLVLMCQWLAPTRLLITFETNGPGAFKEEEIADIAVRNKDGRVVELKLPQKSVLIANHQVYSDWWYAWCLMYFTGTHRDVYIVLKKSLKWVPILGWGMQFFNFIFLARSWAADRIYLAKKLAALGHHAEELDQPLTFILYPEGTLVSKDTRPISQKYAEKLGIPDMEHTLLPRSTGLHYSLRALAPRIHNLQLIDITVAYPGIPPHGFGQSWYTLRSIFLDRVPPPAVHMHIRRFDVAHDVPIGDISRSGSDVIPNGSANSPPLQEVEIPEKEREEFDLWVRQLWREKDSFMARFHATGTLASASDSSRTIVIPLQVRSQAEILNAYCFFIPAFVGYVYAKLRGVMPG</sequence>
<protein>
    <recommendedName>
        <fullName evidence="2">Phospholipid/glycerol acyltransferase domain-containing protein</fullName>
    </recommendedName>
</protein>
<dbReference type="OrthoDB" id="189226at2759"/>
<keyword evidence="1" id="KW-1133">Transmembrane helix</keyword>
<feature type="transmembrane region" description="Helical" evidence="1">
    <location>
        <begin position="399"/>
        <end position="416"/>
    </location>
</feature>
<dbReference type="EMBL" id="SFCI01000342">
    <property type="protein sequence ID" value="TFY80419.1"/>
    <property type="molecule type" value="Genomic_DNA"/>
</dbReference>
<evidence type="ECO:0000313" key="4">
    <source>
        <dbReference type="Proteomes" id="UP000298061"/>
    </source>
</evidence>
<feature type="transmembrane region" description="Helical" evidence="1">
    <location>
        <begin position="169"/>
        <end position="187"/>
    </location>
</feature>
<reference evidence="3 4" key="1">
    <citation type="submission" date="2019-02" db="EMBL/GenBank/DDBJ databases">
        <title>Genome sequencing of the rare red list fungi Hericium alpestre (H. flagellum).</title>
        <authorList>
            <person name="Buettner E."/>
            <person name="Kellner H."/>
        </authorList>
    </citation>
    <scope>NUCLEOTIDE SEQUENCE [LARGE SCALE GENOMIC DNA]</scope>
    <source>
        <strain evidence="3 4">DSM 108284</strain>
    </source>
</reference>
<dbReference type="GO" id="GO:0016746">
    <property type="term" value="F:acyltransferase activity"/>
    <property type="evidence" value="ECO:0007669"/>
    <property type="project" value="InterPro"/>
</dbReference>
<keyword evidence="1" id="KW-0472">Membrane</keyword>